<dbReference type="Proteomes" id="UP001056819">
    <property type="component" value="Chromosome"/>
</dbReference>
<accession>A0AAE9HU53</accession>
<dbReference type="AlphaFoldDB" id="A0AAE9HU53"/>
<name>A0AAE9HU53_9NEIS</name>
<proteinExistence type="predicted"/>
<protein>
    <submittedName>
        <fullName evidence="1">Uncharacterized protein</fullName>
    </submittedName>
</protein>
<gene>
    <name evidence="1" type="ORF">LNQ82_05740</name>
</gene>
<sequence>MATIMEKESLIDLIAYATSIVALRMENSEQYEELMDFLAEKRHWTYATPHEEIDLDSEVKPLQEMIKKYKELPLLPQFQKNA</sequence>
<evidence type="ECO:0000313" key="2">
    <source>
        <dbReference type="Proteomes" id="UP001056819"/>
    </source>
</evidence>
<evidence type="ECO:0000313" key="1">
    <source>
        <dbReference type="EMBL" id="URD66738.1"/>
    </source>
</evidence>
<reference evidence="1" key="1">
    <citation type="submission" date="2022-05" db="EMBL/GenBank/DDBJ databases">
        <title>Alysiella filiformis genome sequencing.</title>
        <authorList>
            <person name="Viehboeck T."/>
        </authorList>
    </citation>
    <scope>NUCLEOTIDE SEQUENCE</scope>
    <source>
        <strain evidence="1">DSM 2580</strain>
    </source>
</reference>
<dbReference type="RefSeq" id="WP_182078423.1">
    <property type="nucleotide sequence ID" value="NZ_CP097501.1"/>
</dbReference>
<organism evidence="1 2">
    <name type="scientific">Conchiformibius steedae DSM 2580</name>
    <dbReference type="NCBI Taxonomy" id="1121352"/>
    <lineage>
        <taxon>Bacteria</taxon>
        <taxon>Pseudomonadati</taxon>
        <taxon>Pseudomonadota</taxon>
        <taxon>Betaproteobacteria</taxon>
        <taxon>Neisseriales</taxon>
        <taxon>Neisseriaceae</taxon>
        <taxon>Conchiformibius</taxon>
    </lineage>
</organism>
<dbReference type="EMBL" id="CP097501">
    <property type="protein sequence ID" value="URD66738.1"/>
    <property type="molecule type" value="Genomic_DNA"/>
</dbReference>